<dbReference type="Pfam" id="PF05433">
    <property type="entry name" value="Rick_17kDa_Anti"/>
    <property type="match status" value="1"/>
</dbReference>
<dbReference type="NCBIfam" id="NF008437">
    <property type="entry name" value="PRK11280.1"/>
    <property type="match status" value="1"/>
</dbReference>
<dbReference type="InterPro" id="IPR051407">
    <property type="entry name" value="Bact_OM_lipoprot/Surf_antigen"/>
</dbReference>
<name>A0ABU1WE46_9GAMM</name>
<gene>
    <name evidence="5" type="ORF">J2X06_003115</name>
</gene>
<evidence type="ECO:0000256" key="1">
    <source>
        <dbReference type="ARBA" id="ARBA00004370"/>
    </source>
</evidence>
<dbReference type="Proteomes" id="UP001251524">
    <property type="component" value="Unassembled WGS sequence"/>
</dbReference>
<feature type="chain" id="PRO_5046748777" evidence="3">
    <location>
        <begin position="22"/>
        <end position="271"/>
    </location>
</feature>
<keyword evidence="6" id="KW-1185">Reference proteome</keyword>
<evidence type="ECO:0000313" key="5">
    <source>
        <dbReference type="EMBL" id="MDR7135897.1"/>
    </source>
</evidence>
<keyword evidence="2" id="KW-0472">Membrane</keyword>
<dbReference type="InterPro" id="IPR008816">
    <property type="entry name" value="Gly_zipper_2TM_dom"/>
</dbReference>
<evidence type="ECO:0000256" key="2">
    <source>
        <dbReference type="ARBA" id="ARBA00023136"/>
    </source>
</evidence>
<comment type="subcellular location">
    <subcellularLocation>
        <location evidence="1">Membrane</location>
    </subcellularLocation>
</comment>
<organism evidence="5 6">
    <name type="scientific">Lysobacter niastensis</name>
    <dbReference type="NCBI Taxonomy" id="380629"/>
    <lineage>
        <taxon>Bacteria</taxon>
        <taxon>Pseudomonadati</taxon>
        <taxon>Pseudomonadota</taxon>
        <taxon>Gammaproteobacteria</taxon>
        <taxon>Lysobacterales</taxon>
        <taxon>Lysobacteraceae</taxon>
        <taxon>Lysobacter</taxon>
    </lineage>
</organism>
<protein>
    <submittedName>
        <fullName evidence="5">Uncharacterized protein YcfJ</fullName>
    </submittedName>
</protein>
<sequence>MNKNLLAVALASLLVGGVAVAAFNSFRSNDNPQAGLGTDPNAQLAGQGGDVAADGAIQPGRVEYADVVNVKPITEKEPLYAQVIGTEPVRETSTTSTPREVCKDVVVQERAPERDGNVGGTVAGALIGGLVGNQVGSGNGRKAATVAGAAAGGYIGNRVDKNHVGGQVTSRTERQCHTTTSTSQSSRVVAYNVTYRNPDGTTGTMRVDSKPGNRILLGDDDKVVGYDVTYRYQGQEQTVRLDERPAANRLPVIDGQVVTQTASAASGTTQG</sequence>
<reference evidence="5 6" key="1">
    <citation type="submission" date="2023-07" db="EMBL/GenBank/DDBJ databases">
        <title>Sorghum-associated microbial communities from plants grown in Nebraska, USA.</title>
        <authorList>
            <person name="Schachtman D."/>
        </authorList>
    </citation>
    <scope>NUCLEOTIDE SEQUENCE [LARGE SCALE GENOMIC DNA]</scope>
    <source>
        <strain evidence="5 6">BE198</strain>
    </source>
</reference>
<dbReference type="RefSeq" id="WP_310063945.1">
    <property type="nucleotide sequence ID" value="NZ_JAVDVY010000003.1"/>
</dbReference>
<evidence type="ECO:0000313" key="6">
    <source>
        <dbReference type="Proteomes" id="UP001251524"/>
    </source>
</evidence>
<dbReference type="PANTHER" id="PTHR35603">
    <property type="match status" value="1"/>
</dbReference>
<feature type="domain" description="Glycine zipper 2TM" evidence="4">
    <location>
        <begin position="119"/>
        <end position="159"/>
    </location>
</feature>
<dbReference type="PANTHER" id="PTHR35603:SF2">
    <property type="entry name" value="OUTER MEMBRANE LIPOPROTEIN"/>
    <property type="match status" value="1"/>
</dbReference>
<proteinExistence type="predicted"/>
<comment type="caution">
    <text evidence="5">The sequence shown here is derived from an EMBL/GenBank/DDBJ whole genome shotgun (WGS) entry which is preliminary data.</text>
</comment>
<feature type="signal peptide" evidence="3">
    <location>
        <begin position="1"/>
        <end position="21"/>
    </location>
</feature>
<accession>A0ABU1WE46</accession>
<keyword evidence="3" id="KW-0732">Signal</keyword>
<evidence type="ECO:0000259" key="4">
    <source>
        <dbReference type="Pfam" id="PF05433"/>
    </source>
</evidence>
<dbReference type="EMBL" id="JAVDVY010000003">
    <property type="protein sequence ID" value="MDR7135897.1"/>
    <property type="molecule type" value="Genomic_DNA"/>
</dbReference>
<evidence type="ECO:0000256" key="3">
    <source>
        <dbReference type="SAM" id="SignalP"/>
    </source>
</evidence>